<dbReference type="GeneID" id="89974390"/>
<dbReference type="RefSeq" id="XP_064703534.1">
    <property type="nucleotide sequence ID" value="XM_064849779.1"/>
</dbReference>
<feature type="compositionally biased region" description="Polar residues" evidence="1">
    <location>
        <begin position="95"/>
        <end position="115"/>
    </location>
</feature>
<proteinExistence type="predicted"/>
<feature type="compositionally biased region" description="Polar residues" evidence="1">
    <location>
        <begin position="399"/>
        <end position="417"/>
    </location>
</feature>
<reference evidence="2 3" key="1">
    <citation type="submission" date="2023-08" db="EMBL/GenBank/DDBJ databases">
        <title>Black Yeasts Isolated from many extreme environments.</title>
        <authorList>
            <person name="Coleine C."/>
            <person name="Stajich J.E."/>
            <person name="Selbmann L."/>
        </authorList>
    </citation>
    <scope>NUCLEOTIDE SEQUENCE [LARGE SCALE GENOMIC DNA]</scope>
    <source>
        <strain evidence="2 3">CCFEE 5792</strain>
    </source>
</reference>
<evidence type="ECO:0000256" key="1">
    <source>
        <dbReference type="SAM" id="MobiDB-lite"/>
    </source>
</evidence>
<sequence length="787" mass="86312">MATRSTPVIRIPKQITSFTSGNNATPITQESPVAIRHSITGMQLRRSIIQPDRYDEEIMVTKPRSTTKPAYPDLMASQVVAFNPDQAPAAFPSRPLNSRSTESNAGESGALSNTSEAREPKHSHRRSAYVRKDLRTISEPLNYEDFGVIATAEQKEARSRDLWHGLPLSLKYHIYKHLAVPNSRDSILKSLGISEKHFREIQALVALRLEWPATVTEIWDECANNNHLNHSDDSIVSDPSSIDPDIFRQNLDAMVFASNYEVAYESEILRAKQFLKSRNLPTSILGIWVPDCSDSKGTEFFRNIPKELIKFTGINTTTRDIIVGEVAHEARPTISRAREPNNQGSPRGILKNVLFQPLNLQAINPVETDSTVQRGRHPLATVTSVEAVSSTLAGEPGDLQQSQQDLNPSLPGGTSQDETQHKFDQRSSGVMQLRDRNSIPPARAATPYYLDSGSQHIYDIPVDEGGSTLEQTQPDTVTLPDIPGSGFLSFKFKRKQDLTKIFADQPEVYISGNIRTHTPHPATHGEGQAHPTLVTLKISPEKLRLVHANRVLQSPTDYSTSPSTEGLAASNQALPQHSWSLEGPASFDAQLPSRKRKADFIDTSDVLVKRARLMTNDRPIFLTNGHDSHISSTSGSLNADLQPVTMNGQASAPPPAQPEILAQSIETDDNVLPSNLNHRVSASLPDEAVPNRPAPIAIVPSPRDFDRAPSFSPIPENAYLEEFPAFLGSSKAGIDRGGSGLAMHGMIAMLPIGGVEATPRHTRSGPAYIVTSSRALPMRNYGGRKRA</sequence>
<comment type="caution">
    <text evidence="2">The sequence shown here is derived from an EMBL/GenBank/DDBJ whole genome shotgun (WGS) entry which is preliminary data.</text>
</comment>
<evidence type="ECO:0008006" key="4">
    <source>
        <dbReference type="Google" id="ProtNLM"/>
    </source>
</evidence>
<dbReference type="EMBL" id="JAVRRD010000023">
    <property type="protein sequence ID" value="KAK5048028.1"/>
    <property type="molecule type" value="Genomic_DNA"/>
</dbReference>
<keyword evidence="3" id="KW-1185">Reference proteome</keyword>
<organism evidence="2 3">
    <name type="scientific">Exophiala bonariae</name>
    <dbReference type="NCBI Taxonomy" id="1690606"/>
    <lineage>
        <taxon>Eukaryota</taxon>
        <taxon>Fungi</taxon>
        <taxon>Dikarya</taxon>
        <taxon>Ascomycota</taxon>
        <taxon>Pezizomycotina</taxon>
        <taxon>Eurotiomycetes</taxon>
        <taxon>Chaetothyriomycetidae</taxon>
        <taxon>Chaetothyriales</taxon>
        <taxon>Herpotrichiellaceae</taxon>
        <taxon>Exophiala</taxon>
    </lineage>
</organism>
<dbReference type="AlphaFoldDB" id="A0AAV9N432"/>
<protein>
    <recommendedName>
        <fullName evidence="4">F-box domain-containing protein</fullName>
    </recommendedName>
</protein>
<name>A0AAV9N432_9EURO</name>
<feature type="region of interest" description="Disordered" evidence="1">
    <location>
        <begin position="86"/>
        <end position="131"/>
    </location>
</feature>
<accession>A0AAV9N432</accession>
<evidence type="ECO:0000313" key="2">
    <source>
        <dbReference type="EMBL" id="KAK5048028.1"/>
    </source>
</evidence>
<feature type="region of interest" description="Disordered" evidence="1">
    <location>
        <begin position="395"/>
        <end position="434"/>
    </location>
</feature>
<gene>
    <name evidence="2" type="ORF">LTR84_006218</name>
</gene>
<dbReference type="Proteomes" id="UP001358417">
    <property type="component" value="Unassembled WGS sequence"/>
</dbReference>
<evidence type="ECO:0000313" key="3">
    <source>
        <dbReference type="Proteomes" id="UP001358417"/>
    </source>
</evidence>